<sequence length="225" mass="25300">MALENFISAERLDIYEKHFKVEHHQIMPAYHWNKALAGYMLPALQCLDVTLLNALDQAIQFYPPPGAAGLWLIDRNWIFSLPRYMGKKANPKLWKRYKMAKKPGDPQGVLLDQYGHRVIARKVKEESLFDHFTPPHAFGRTDTKQPYRIIAACGVKPFVIKNGCPVIDLLHLVASGDAAHCEAENSRSEGRGGSPRLAVGGSTMLQVQQWPAALCHTRVRLTSMS</sequence>
<keyword evidence="2" id="KW-1185">Reference proteome</keyword>
<organism evidence="1 2">
    <name type="scientific">Serratia ureilytica</name>
    <dbReference type="NCBI Taxonomy" id="300181"/>
    <lineage>
        <taxon>Bacteria</taxon>
        <taxon>Pseudomonadati</taxon>
        <taxon>Pseudomonadota</taxon>
        <taxon>Gammaproteobacteria</taxon>
        <taxon>Enterobacterales</taxon>
        <taxon>Yersiniaceae</taxon>
        <taxon>Serratia</taxon>
    </lineage>
</organism>
<evidence type="ECO:0000313" key="2">
    <source>
        <dbReference type="Proteomes" id="UP001177872"/>
    </source>
</evidence>
<reference evidence="1" key="1">
    <citation type="submission" date="2023-07" db="EMBL/GenBank/DDBJ databases">
        <title>In vitro acaricidal activity of Serratia ureilytica strains isolated from Mimosa pudica nodules againts the dust mite Tyrophagus putrescentiae.</title>
        <authorList>
            <person name="Wong-Villareal A."/>
            <person name="Cerqueda-Garcia D."/>
        </authorList>
    </citation>
    <scope>NUCLEOTIDE SEQUENCE</scope>
    <source>
        <strain evidence="1">UTS2</strain>
    </source>
</reference>
<name>A0ABU0VR15_9GAMM</name>
<proteinExistence type="predicted"/>
<dbReference type="Proteomes" id="UP001177872">
    <property type="component" value="Unassembled WGS sequence"/>
</dbReference>
<gene>
    <name evidence="1" type="ORF">Q6237_23105</name>
</gene>
<accession>A0ABU0VR15</accession>
<comment type="caution">
    <text evidence="1">The sequence shown here is derived from an EMBL/GenBank/DDBJ whole genome shotgun (WGS) entry which is preliminary data.</text>
</comment>
<protein>
    <submittedName>
        <fullName evidence="1">Uncharacterized protein</fullName>
    </submittedName>
</protein>
<dbReference type="EMBL" id="JAVCZN010000014">
    <property type="protein sequence ID" value="MDQ1863874.1"/>
    <property type="molecule type" value="Genomic_DNA"/>
</dbReference>
<dbReference type="RefSeq" id="WP_262943303.1">
    <property type="nucleotide sequence ID" value="NZ_JAIQCT010000047.1"/>
</dbReference>
<evidence type="ECO:0000313" key="1">
    <source>
        <dbReference type="EMBL" id="MDQ1863874.1"/>
    </source>
</evidence>